<keyword evidence="5 7" id="KW-0687">Ribonucleoprotein</keyword>
<dbReference type="OrthoDB" id="9803672at2"/>
<dbReference type="STRING" id="666681.M301_0783"/>
<sequence>MSRLTGPRLKIMRSLGVDLPGLSRKTIEARPTPPGQHGMKAMRRRKSDYGVKLQEKQKLRFNYGLTERQMRRLIIEARKGSEPTGDNFLQLLERRLDNVVFRAGFAPSAISARQLVTHGHVILNGRSVNIPSIRVKLADEISLKVTSLKIPLVIETLAKPVLDRPDWLQWDETDKRIKVAHLPDADQVPFPIDVQQVVEYYSNRI</sequence>
<name>D7DPC3_METV0</name>
<dbReference type="PROSITE" id="PS00632">
    <property type="entry name" value="RIBOSOMAL_S4"/>
    <property type="match status" value="1"/>
</dbReference>
<organism evidence="11 12">
    <name type="scientific">Methylotenera versatilis (strain 301)</name>
    <dbReference type="NCBI Taxonomy" id="666681"/>
    <lineage>
        <taxon>Bacteria</taxon>
        <taxon>Pseudomonadati</taxon>
        <taxon>Pseudomonadota</taxon>
        <taxon>Betaproteobacteria</taxon>
        <taxon>Nitrosomonadales</taxon>
        <taxon>Methylophilaceae</taxon>
        <taxon>Methylotenera</taxon>
    </lineage>
</organism>
<dbReference type="GO" id="GO:0019843">
    <property type="term" value="F:rRNA binding"/>
    <property type="evidence" value="ECO:0007669"/>
    <property type="project" value="UniProtKB-UniRule"/>
</dbReference>
<dbReference type="CDD" id="cd00165">
    <property type="entry name" value="S4"/>
    <property type="match status" value="1"/>
</dbReference>
<dbReference type="RefSeq" id="WP_013147483.1">
    <property type="nucleotide sequence ID" value="NC_014207.1"/>
</dbReference>
<dbReference type="GO" id="GO:0042274">
    <property type="term" value="P:ribosomal small subunit biogenesis"/>
    <property type="evidence" value="ECO:0007669"/>
    <property type="project" value="TreeGrafter"/>
</dbReference>
<evidence type="ECO:0000256" key="2">
    <source>
        <dbReference type="ARBA" id="ARBA00022730"/>
    </source>
</evidence>
<evidence type="ECO:0000256" key="3">
    <source>
        <dbReference type="ARBA" id="ARBA00022884"/>
    </source>
</evidence>
<dbReference type="KEGG" id="meh:M301_0783"/>
<comment type="subunit">
    <text evidence="7">Part of the 30S ribosomal subunit. Contacts protein S5. The interaction surface between S4 and S5 is involved in control of translational fidelity.</text>
</comment>
<dbReference type="HOGENOM" id="CLU_092403_0_1_4"/>
<evidence type="ECO:0000259" key="9">
    <source>
        <dbReference type="SMART" id="SM00363"/>
    </source>
</evidence>
<gene>
    <name evidence="7" type="primary">rpsD</name>
    <name evidence="11" type="ordered locus">M301_0783</name>
</gene>
<dbReference type="GO" id="GO:0006412">
    <property type="term" value="P:translation"/>
    <property type="evidence" value="ECO:0007669"/>
    <property type="project" value="UniProtKB-UniRule"/>
</dbReference>
<reference evidence="12" key="1">
    <citation type="submission" date="2010-05" db="EMBL/GenBank/DDBJ databases">
        <title>Complete sequence of Methylotenera sp. 301.</title>
        <authorList>
            <person name="Lucas S."/>
            <person name="Copeland A."/>
            <person name="Lapidus A."/>
            <person name="Cheng J.-F."/>
            <person name="Bruce D."/>
            <person name="Goodwin L."/>
            <person name="Pitluck S."/>
            <person name="Clum A."/>
            <person name="Land M."/>
            <person name="Hauser L."/>
            <person name="Kyrpides N."/>
            <person name="Ivanova N."/>
            <person name="Chistoservova L."/>
            <person name="Kalyuzhnaya M."/>
            <person name="Woyke T."/>
        </authorList>
    </citation>
    <scope>NUCLEOTIDE SEQUENCE [LARGE SCALE GENOMIC DNA]</scope>
    <source>
        <strain evidence="12">301</strain>
    </source>
</reference>
<dbReference type="PROSITE" id="PS50889">
    <property type="entry name" value="S4"/>
    <property type="match status" value="1"/>
</dbReference>
<dbReference type="GO" id="GO:0003735">
    <property type="term" value="F:structural constituent of ribosome"/>
    <property type="evidence" value="ECO:0007669"/>
    <property type="project" value="InterPro"/>
</dbReference>
<proteinExistence type="inferred from homology"/>
<dbReference type="HAMAP" id="MF_01306_B">
    <property type="entry name" value="Ribosomal_uS4_B"/>
    <property type="match status" value="1"/>
</dbReference>
<dbReference type="InterPro" id="IPR022801">
    <property type="entry name" value="Ribosomal_uS4"/>
</dbReference>
<comment type="function">
    <text evidence="7">With S5 and S12 plays an important role in translational accuracy.</text>
</comment>
<dbReference type="SUPFAM" id="SSF55174">
    <property type="entry name" value="Alpha-L RNA-binding motif"/>
    <property type="match status" value="1"/>
</dbReference>
<evidence type="ECO:0000256" key="4">
    <source>
        <dbReference type="ARBA" id="ARBA00022980"/>
    </source>
</evidence>
<keyword evidence="2 7" id="KW-0699">rRNA-binding</keyword>
<dbReference type="Pfam" id="PF00163">
    <property type="entry name" value="Ribosomal_S4"/>
    <property type="match status" value="1"/>
</dbReference>
<dbReference type="FunFam" id="3.10.290.10:FF:000001">
    <property type="entry name" value="30S ribosomal protein S4"/>
    <property type="match status" value="1"/>
</dbReference>
<accession>D7DPC3</accession>
<evidence type="ECO:0000256" key="1">
    <source>
        <dbReference type="ARBA" id="ARBA00007465"/>
    </source>
</evidence>
<evidence type="ECO:0000313" key="11">
    <source>
        <dbReference type="EMBL" id="ADI29167.1"/>
    </source>
</evidence>
<keyword evidence="3 7" id="KW-0694">RNA-binding</keyword>
<evidence type="ECO:0000313" key="12">
    <source>
        <dbReference type="Proteomes" id="UP000000383"/>
    </source>
</evidence>
<dbReference type="NCBIfam" id="NF003717">
    <property type="entry name" value="PRK05327.1"/>
    <property type="match status" value="1"/>
</dbReference>
<feature type="domain" description="Small ribosomal subunit protein uS4 N-terminal" evidence="10">
    <location>
        <begin position="3"/>
        <end position="93"/>
    </location>
</feature>
<dbReference type="Pfam" id="PF01479">
    <property type="entry name" value="S4"/>
    <property type="match status" value="1"/>
</dbReference>
<dbReference type="AlphaFoldDB" id="D7DPC3"/>
<dbReference type="EMBL" id="CP002056">
    <property type="protein sequence ID" value="ADI29167.1"/>
    <property type="molecule type" value="Genomic_DNA"/>
</dbReference>
<comment type="similarity">
    <text evidence="1 7 8">Belongs to the universal ribosomal protein uS4 family.</text>
</comment>
<comment type="function">
    <text evidence="7">One of the primary rRNA binding proteins, it binds directly to 16S rRNA where it nucleates assembly of the body of the 30S subunit.</text>
</comment>
<dbReference type="Proteomes" id="UP000000383">
    <property type="component" value="Chromosome"/>
</dbReference>
<evidence type="ECO:0000259" key="10">
    <source>
        <dbReference type="SMART" id="SM01390"/>
    </source>
</evidence>
<dbReference type="PANTHER" id="PTHR11831">
    <property type="entry name" value="30S 40S RIBOSOMAL PROTEIN"/>
    <property type="match status" value="1"/>
</dbReference>
<dbReference type="InterPro" id="IPR036986">
    <property type="entry name" value="S4_RNA-bd_sf"/>
</dbReference>
<evidence type="ECO:0000256" key="6">
    <source>
        <dbReference type="ARBA" id="ARBA00035254"/>
    </source>
</evidence>
<evidence type="ECO:0000256" key="5">
    <source>
        <dbReference type="ARBA" id="ARBA00023274"/>
    </source>
</evidence>
<dbReference type="InterPro" id="IPR002942">
    <property type="entry name" value="S4_RNA-bd"/>
</dbReference>
<keyword evidence="12" id="KW-1185">Reference proteome</keyword>
<dbReference type="InterPro" id="IPR018079">
    <property type="entry name" value="Ribosomal_uS4_CS"/>
</dbReference>
<reference evidence="11 12" key="2">
    <citation type="journal article" date="2011" name="J. Bacteriol.">
        <title>Genomes of three methylotrophs from a single niche uncover genetic and metabolic divergence of Methylophilaceae.</title>
        <authorList>
            <person name="Lapidus A."/>
            <person name="Clum A."/>
            <person name="Labutti K."/>
            <person name="Kaluzhnaya M.G."/>
            <person name="Lim S."/>
            <person name="Beck D.A."/>
            <person name="Glavina Del Rio T."/>
            <person name="Nolan M."/>
            <person name="Mavromatis K."/>
            <person name="Huntemann M."/>
            <person name="Lucas S."/>
            <person name="Lidstrom M.E."/>
            <person name="Ivanova N."/>
            <person name="Chistoserdova L."/>
        </authorList>
    </citation>
    <scope>NUCLEOTIDE SEQUENCE [LARGE SCALE GENOMIC DNA]</scope>
    <source>
        <strain evidence="11 12">301</strain>
    </source>
</reference>
<dbReference type="NCBIfam" id="TIGR01017">
    <property type="entry name" value="rpsD_bact"/>
    <property type="match status" value="1"/>
</dbReference>
<dbReference type="SMART" id="SM00363">
    <property type="entry name" value="S4"/>
    <property type="match status" value="1"/>
</dbReference>
<dbReference type="Gene3D" id="3.10.290.10">
    <property type="entry name" value="RNA-binding S4 domain"/>
    <property type="match status" value="1"/>
</dbReference>
<protein>
    <recommendedName>
        <fullName evidence="6 7">Small ribosomal subunit protein uS4</fullName>
    </recommendedName>
</protein>
<feature type="domain" description="RNA-binding S4" evidence="9">
    <location>
        <begin position="94"/>
        <end position="158"/>
    </location>
</feature>
<dbReference type="eggNOG" id="COG0522">
    <property type="taxonomic scope" value="Bacteria"/>
</dbReference>
<dbReference type="PANTHER" id="PTHR11831:SF4">
    <property type="entry name" value="SMALL RIBOSOMAL SUBUNIT PROTEIN US4M"/>
    <property type="match status" value="1"/>
</dbReference>
<evidence type="ECO:0000256" key="8">
    <source>
        <dbReference type="RuleBase" id="RU003699"/>
    </source>
</evidence>
<evidence type="ECO:0000256" key="7">
    <source>
        <dbReference type="HAMAP-Rule" id="MF_01306"/>
    </source>
</evidence>
<dbReference type="SMART" id="SM01390">
    <property type="entry name" value="Ribosomal_S4"/>
    <property type="match status" value="1"/>
</dbReference>
<dbReference type="GO" id="GO:0015935">
    <property type="term" value="C:small ribosomal subunit"/>
    <property type="evidence" value="ECO:0007669"/>
    <property type="project" value="InterPro"/>
</dbReference>
<dbReference type="InterPro" id="IPR001912">
    <property type="entry name" value="Ribosomal_uS4_N"/>
</dbReference>
<keyword evidence="4 7" id="KW-0689">Ribosomal protein</keyword>
<dbReference type="Gene3D" id="1.10.1050.10">
    <property type="entry name" value="Ribosomal Protein S4 Delta 41, Chain A, domain 1"/>
    <property type="match status" value="1"/>
</dbReference>
<dbReference type="InterPro" id="IPR005709">
    <property type="entry name" value="Ribosomal_uS4_bac-type"/>
</dbReference>